<organism evidence="2 3">
    <name type="scientific">Teladorsagia circumcincta</name>
    <name type="common">Brown stomach worm</name>
    <name type="synonym">Ostertagia circumcincta</name>
    <dbReference type="NCBI Taxonomy" id="45464"/>
    <lineage>
        <taxon>Eukaryota</taxon>
        <taxon>Metazoa</taxon>
        <taxon>Ecdysozoa</taxon>
        <taxon>Nematoda</taxon>
        <taxon>Chromadorea</taxon>
        <taxon>Rhabditida</taxon>
        <taxon>Rhabditina</taxon>
        <taxon>Rhabditomorpha</taxon>
        <taxon>Strongyloidea</taxon>
        <taxon>Trichostrongylidae</taxon>
        <taxon>Teladorsagia</taxon>
    </lineage>
</organism>
<dbReference type="EMBL" id="KZ345057">
    <property type="protein sequence ID" value="PIO76378.1"/>
    <property type="molecule type" value="Genomic_DNA"/>
</dbReference>
<dbReference type="InterPro" id="IPR055119">
    <property type="entry name" value="Mig18_Fn1"/>
</dbReference>
<dbReference type="Pfam" id="PF23003">
    <property type="entry name" value="Fn1_2"/>
    <property type="match status" value="1"/>
</dbReference>
<proteinExistence type="predicted"/>
<reference evidence="2 3" key="1">
    <citation type="submission" date="2015-09" db="EMBL/GenBank/DDBJ databases">
        <title>Draft genome of the parasitic nematode Teladorsagia circumcincta isolate WARC Sus (inbred).</title>
        <authorList>
            <person name="Mitreva M."/>
        </authorList>
    </citation>
    <scope>NUCLEOTIDE SEQUENCE [LARGE SCALE GENOMIC DNA]</scope>
    <source>
        <strain evidence="2 3">S</strain>
    </source>
</reference>
<dbReference type="AlphaFoldDB" id="A0A2G9V1M0"/>
<dbReference type="Proteomes" id="UP000230423">
    <property type="component" value="Unassembled WGS sequence"/>
</dbReference>
<evidence type="ECO:0000313" key="2">
    <source>
        <dbReference type="EMBL" id="PIO76378.1"/>
    </source>
</evidence>
<evidence type="ECO:0000313" key="3">
    <source>
        <dbReference type="Proteomes" id="UP000230423"/>
    </source>
</evidence>
<protein>
    <recommendedName>
        <fullName evidence="1">Abnormal cell migration protein 18-like fibronectin type I domain-containing protein</fullName>
    </recommendedName>
</protein>
<evidence type="ECO:0000259" key="1">
    <source>
        <dbReference type="Pfam" id="PF23003"/>
    </source>
</evidence>
<accession>A0A2G9V1M0</accession>
<name>A0A2G9V1M0_TELCI</name>
<sequence>MRCIDPVIPDSEEDKDNGQLVLPIRRSFPSAVKTAGTAAAPMGSKLPVLRAGEKIMKLLILCICIGAALAATTCKYKGREHFDGEVWVEGNFKVKCTVTVLSPGRVKWKAEVIACMTPGGTTVNIGQTIREGGKDYTCADKGGGQIGLTIHSKTVSDTIIIQ</sequence>
<gene>
    <name evidence="2" type="ORF">TELCIR_01556</name>
</gene>
<keyword evidence="3" id="KW-1185">Reference proteome</keyword>
<feature type="domain" description="Abnormal cell migration protein 18-like fibronectin type I" evidence="1">
    <location>
        <begin position="73"/>
        <end position="145"/>
    </location>
</feature>